<dbReference type="EMBL" id="ATBP01000020">
    <property type="protein sequence ID" value="ETR74111.1"/>
    <property type="molecule type" value="Genomic_DNA"/>
</dbReference>
<feature type="domain" description="Methylamine utilisation protein MauE" evidence="6">
    <location>
        <begin position="1"/>
        <end position="130"/>
    </location>
</feature>
<dbReference type="UniPathway" id="UPA00895"/>
<keyword evidence="3 5" id="KW-1133">Transmembrane helix</keyword>
<dbReference type="GO" id="GO:0030416">
    <property type="term" value="P:methylamine metabolic process"/>
    <property type="evidence" value="ECO:0007669"/>
    <property type="project" value="InterPro"/>
</dbReference>
<evidence type="ECO:0000259" key="6">
    <source>
        <dbReference type="Pfam" id="PF07291"/>
    </source>
</evidence>
<reference evidence="8" key="1">
    <citation type="submission" date="2012-11" db="EMBL/GenBank/DDBJ databases">
        <authorList>
            <person name="Lucero-Rivera Y.E."/>
            <person name="Tovar-Ramirez D."/>
        </authorList>
    </citation>
    <scope>NUCLEOTIDE SEQUENCE [LARGE SCALE GENOMIC DNA]</scope>
    <source>
        <strain evidence="8">Araruama</strain>
    </source>
</reference>
<evidence type="ECO:0000256" key="2">
    <source>
        <dbReference type="ARBA" id="ARBA00022692"/>
    </source>
</evidence>
<keyword evidence="4 5" id="KW-0472">Membrane</keyword>
<dbReference type="Proteomes" id="UP000189670">
    <property type="component" value="Unassembled WGS sequence"/>
</dbReference>
<evidence type="ECO:0000256" key="5">
    <source>
        <dbReference type="SAM" id="Phobius"/>
    </source>
</evidence>
<name>A0A1V1PGT1_9BACT</name>
<evidence type="ECO:0000256" key="4">
    <source>
        <dbReference type="ARBA" id="ARBA00023136"/>
    </source>
</evidence>
<accession>A0A1V1PGT1</accession>
<sequence>MRYIHFIIRTGLGLVLIWASIDKIISPAQFAEMVYHYKILPNVLVHPIAIYLPWLELITGIFLIIGFWERACLIIFNLLMFVFMLALISALFRGLDIHCGCFTVDPNAEKELVMSLIRDIILLIAGMWCFVITIRKNKRV</sequence>
<dbReference type="InterPro" id="IPR009908">
    <property type="entry name" value="Methylamine_util_MauE"/>
</dbReference>
<dbReference type="GO" id="GO:0016020">
    <property type="term" value="C:membrane"/>
    <property type="evidence" value="ECO:0007669"/>
    <property type="project" value="UniProtKB-SubCell"/>
</dbReference>
<gene>
    <name evidence="7" type="primary">mauE</name>
    <name evidence="7" type="ORF">OMM_06519</name>
</gene>
<feature type="transmembrane region" description="Helical" evidence="5">
    <location>
        <begin position="43"/>
        <end position="65"/>
    </location>
</feature>
<comment type="caution">
    <text evidence="7">The sequence shown here is derived from an EMBL/GenBank/DDBJ whole genome shotgun (WGS) entry which is preliminary data.</text>
</comment>
<comment type="subcellular location">
    <subcellularLocation>
        <location evidence="1">Membrane</location>
        <topology evidence="1">Multi-pass membrane protein</topology>
    </subcellularLocation>
</comment>
<protein>
    <submittedName>
        <fullName evidence="7">Methylamine utilization protein mauE</fullName>
    </submittedName>
</protein>
<feature type="transmembrane region" description="Helical" evidence="5">
    <location>
        <begin position="112"/>
        <end position="134"/>
    </location>
</feature>
<organism evidence="7 8">
    <name type="scientific">Candidatus Magnetoglobus multicellularis str. Araruama</name>
    <dbReference type="NCBI Taxonomy" id="890399"/>
    <lineage>
        <taxon>Bacteria</taxon>
        <taxon>Pseudomonadati</taxon>
        <taxon>Thermodesulfobacteriota</taxon>
        <taxon>Desulfobacteria</taxon>
        <taxon>Desulfobacterales</taxon>
        <taxon>Desulfobacteraceae</taxon>
        <taxon>Candidatus Magnetoglobus</taxon>
    </lineage>
</organism>
<dbReference type="Pfam" id="PF07291">
    <property type="entry name" value="MauE"/>
    <property type="match status" value="1"/>
</dbReference>
<evidence type="ECO:0000313" key="7">
    <source>
        <dbReference type="EMBL" id="ETR74111.1"/>
    </source>
</evidence>
<feature type="transmembrane region" description="Helical" evidence="5">
    <location>
        <begin position="72"/>
        <end position="92"/>
    </location>
</feature>
<evidence type="ECO:0000256" key="1">
    <source>
        <dbReference type="ARBA" id="ARBA00004141"/>
    </source>
</evidence>
<dbReference type="AlphaFoldDB" id="A0A1V1PGT1"/>
<evidence type="ECO:0000313" key="8">
    <source>
        <dbReference type="Proteomes" id="UP000189670"/>
    </source>
</evidence>
<keyword evidence="2 5" id="KW-0812">Transmembrane</keyword>
<evidence type="ECO:0000256" key="3">
    <source>
        <dbReference type="ARBA" id="ARBA00022989"/>
    </source>
</evidence>
<proteinExistence type="predicted"/>